<evidence type="ECO:0000256" key="2">
    <source>
        <dbReference type="ARBA" id="ARBA00022679"/>
    </source>
</evidence>
<dbReference type="GO" id="GO:0003950">
    <property type="term" value="F:NAD+ poly-ADP-ribosyltransferase activity"/>
    <property type="evidence" value="ECO:0007669"/>
    <property type="project" value="UniProtKB-UniRule"/>
</dbReference>
<evidence type="ECO:0000256" key="3">
    <source>
        <dbReference type="ARBA" id="ARBA00023027"/>
    </source>
</evidence>
<evidence type="ECO:0000256" key="1">
    <source>
        <dbReference type="ARBA" id="ARBA00022676"/>
    </source>
</evidence>
<comment type="caution">
    <text evidence="7">The sequence shown here is derived from an EMBL/GenBank/DDBJ whole genome shotgun (WGS) entry which is preliminary data.</text>
</comment>
<dbReference type="SUPFAM" id="SSF56399">
    <property type="entry name" value="ADP-ribosylation"/>
    <property type="match status" value="1"/>
</dbReference>
<evidence type="ECO:0000256" key="5">
    <source>
        <dbReference type="SAM" id="MobiDB-lite"/>
    </source>
</evidence>
<feature type="compositionally biased region" description="Basic and acidic residues" evidence="5">
    <location>
        <begin position="223"/>
        <end position="236"/>
    </location>
</feature>
<keyword evidence="8" id="KW-1185">Reference proteome</keyword>
<organism evidence="7 8">
    <name type="scientific">Dillenia turbinata</name>
    <dbReference type="NCBI Taxonomy" id="194707"/>
    <lineage>
        <taxon>Eukaryota</taxon>
        <taxon>Viridiplantae</taxon>
        <taxon>Streptophyta</taxon>
        <taxon>Embryophyta</taxon>
        <taxon>Tracheophyta</taxon>
        <taxon>Spermatophyta</taxon>
        <taxon>Magnoliopsida</taxon>
        <taxon>eudicotyledons</taxon>
        <taxon>Gunneridae</taxon>
        <taxon>Pentapetalae</taxon>
        <taxon>Dilleniales</taxon>
        <taxon>Dilleniaceae</taxon>
        <taxon>Dillenia</taxon>
    </lineage>
</organism>
<dbReference type="EC" id="2.4.2.-" evidence="4"/>
<sequence length="373" mass="41784">MKETDEKADVVWYDFSQRWFILMPSTEPFIFRDYQDLADHVKGPCPTTVEAARDITAASHLVGDTTGATIDDPLSDRYVKLGCSISPLEKGSDYDMIVNYLEKTHEPYKVDDVVGPRTFRVLEYQLKGFFSVDDAAGPPYDEIKKLPRTRTSNLLRHLHKGLVQEVHISLARCVSSLQFGRAIFCSDAAAEAAGYGFTVVSRTEGFLVLAMVSLGDKITEVRSPPDDTKSLEEKKMGVKGLGRKKPDESEQSLESDIKVPCGLLVASGYEDGSLEYNEYAVYDPKQVSIQFLVQVTFEPQNVRVIEPQGSKEWCITYLVLIKVFLSNGLEQQNAHETLGKRMDIRVSETPISQECLPFKQITYNLSMNPATGR</sequence>
<protein>
    <recommendedName>
        <fullName evidence="4">Poly [ADP-ribose] polymerase</fullName>
        <shortName evidence="4">PARP</shortName>
        <ecNumber evidence="4">2.4.2.-</ecNumber>
    </recommendedName>
</protein>
<accession>A0AAN8VLY2</accession>
<dbReference type="PROSITE" id="PS51059">
    <property type="entry name" value="PARP_CATALYTIC"/>
    <property type="match status" value="1"/>
</dbReference>
<dbReference type="GO" id="GO:0006302">
    <property type="term" value="P:double-strand break repair"/>
    <property type="evidence" value="ECO:0007669"/>
    <property type="project" value="TreeGrafter"/>
</dbReference>
<dbReference type="Gene3D" id="3.90.228.10">
    <property type="match status" value="1"/>
</dbReference>
<evidence type="ECO:0000313" key="7">
    <source>
        <dbReference type="EMBL" id="KAK6936204.1"/>
    </source>
</evidence>
<dbReference type="PANTHER" id="PTHR10459:SF106">
    <property type="entry name" value="PROTEIN ADP-RIBOSYLTRANSFERASE PARP3"/>
    <property type="match status" value="1"/>
</dbReference>
<dbReference type="Pfam" id="PF00644">
    <property type="entry name" value="PARP"/>
    <property type="match status" value="1"/>
</dbReference>
<evidence type="ECO:0000313" key="8">
    <source>
        <dbReference type="Proteomes" id="UP001370490"/>
    </source>
</evidence>
<keyword evidence="2 4" id="KW-0808">Transferase</keyword>
<dbReference type="GO" id="GO:0005730">
    <property type="term" value="C:nucleolus"/>
    <property type="evidence" value="ECO:0007669"/>
    <property type="project" value="TreeGrafter"/>
</dbReference>
<dbReference type="AlphaFoldDB" id="A0AAN8VLY2"/>
<dbReference type="InterPro" id="IPR050800">
    <property type="entry name" value="ARTD/PARP"/>
</dbReference>
<name>A0AAN8VLY2_9MAGN</name>
<reference evidence="7 8" key="1">
    <citation type="submission" date="2023-12" db="EMBL/GenBank/DDBJ databases">
        <title>A high-quality genome assembly for Dillenia turbinata (Dilleniales).</title>
        <authorList>
            <person name="Chanderbali A."/>
        </authorList>
    </citation>
    <scope>NUCLEOTIDE SEQUENCE [LARGE SCALE GENOMIC DNA]</scope>
    <source>
        <strain evidence="7">LSX21</strain>
        <tissue evidence="7">Leaf</tissue>
    </source>
</reference>
<feature type="non-terminal residue" evidence="7">
    <location>
        <position position="373"/>
    </location>
</feature>
<dbReference type="PANTHER" id="PTHR10459">
    <property type="entry name" value="DNA LIGASE"/>
    <property type="match status" value="1"/>
</dbReference>
<keyword evidence="1 4" id="KW-0328">Glycosyltransferase</keyword>
<feature type="domain" description="PARP catalytic" evidence="6">
    <location>
        <begin position="72"/>
        <end position="304"/>
    </location>
</feature>
<feature type="region of interest" description="Disordered" evidence="5">
    <location>
        <begin position="223"/>
        <end position="253"/>
    </location>
</feature>
<dbReference type="InterPro" id="IPR036616">
    <property type="entry name" value="Poly(ADP-ribose)pol_reg_dom_sf"/>
</dbReference>
<dbReference type="GO" id="GO:0070212">
    <property type="term" value="P:protein poly-ADP-ribosylation"/>
    <property type="evidence" value="ECO:0007669"/>
    <property type="project" value="TreeGrafter"/>
</dbReference>
<keyword evidence="3 4" id="KW-0520">NAD</keyword>
<gene>
    <name evidence="7" type="ORF">RJ641_033234</name>
</gene>
<evidence type="ECO:0000259" key="6">
    <source>
        <dbReference type="PROSITE" id="PS51059"/>
    </source>
</evidence>
<dbReference type="InterPro" id="IPR012317">
    <property type="entry name" value="Poly(ADP-ribose)pol_cat_dom"/>
</dbReference>
<dbReference type="Proteomes" id="UP001370490">
    <property type="component" value="Unassembled WGS sequence"/>
</dbReference>
<dbReference type="SUPFAM" id="SSF47587">
    <property type="entry name" value="Domain of poly(ADP-ribose) polymerase"/>
    <property type="match status" value="1"/>
</dbReference>
<evidence type="ECO:0000256" key="4">
    <source>
        <dbReference type="RuleBase" id="RU362114"/>
    </source>
</evidence>
<dbReference type="EMBL" id="JBAMMX010000007">
    <property type="protein sequence ID" value="KAK6936204.1"/>
    <property type="molecule type" value="Genomic_DNA"/>
</dbReference>
<proteinExistence type="predicted"/>
<dbReference type="GO" id="GO:1990404">
    <property type="term" value="F:NAD+-protein mono-ADP-ribosyltransferase activity"/>
    <property type="evidence" value="ECO:0007669"/>
    <property type="project" value="TreeGrafter"/>
</dbReference>